<dbReference type="Pfam" id="PF14670">
    <property type="entry name" value="FXa_inhibition"/>
    <property type="match status" value="1"/>
</dbReference>
<accession>A0ABD2MJ17</accession>
<dbReference type="SMART" id="SM00181">
    <property type="entry name" value="EGF"/>
    <property type="match status" value="2"/>
</dbReference>
<feature type="repeat" description="LDL-receptor class B" evidence="6">
    <location>
        <begin position="258"/>
        <end position="300"/>
    </location>
</feature>
<feature type="repeat" description="LDL-receptor class B" evidence="6">
    <location>
        <begin position="1"/>
        <end position="42"/>
    </location>
</feature>
<sequence length="634" mass="72705">MFWSDWGKIPKIEVAHMDGNSRSVLVKKDLQWPNGLAIDRPANRLYWNDGKLNNIESCDLNGQDRRLILKDVPHPYGLVIVGNHMYWTDWQTQALHRAGKLRGTERRIIRGKLEGLMDVRAVQSDNIAENACGSNNGGCSHLCLRNPKSFSCSCPTGLLLAKNSSSICETLPSTFLLVSTRFAISRISFDTPQIWDYTLPIKNINDAVDLDFHWEHQLIYYTDIEHKVIRSINMKNLSDIKDVVQTTTDGIAVDWIANNIYWTNTDKKKIEVARLDGSHRKTVVGEKLQDPRSIAVFPRRGYLYWTDWDNPKIERSNLDGSSRMVLINEHITFPIGLVIDYVSKRLYWIDAKPNEEKIETSNLHGQNRIILDIEHTYPYSLTQNGDFIYWTDWRQKCVYRADKSSGKGKTVIRPNLDAAMGLTMVAQARQVGWNPCAVNNGGCKYICFFYNKTYSCECPDNLPNCNKEPTQRVPNKCSKNGYHCNTDYDNDDDDVPIYYNPYNNNFDDVMRPGTSRSDSFYIISLLIMLCIILLCIIFVAVLLFMREKSNEPTTNPTNPNNLEKKQFLWKRLKYDKSQERVYEETMGTNSPEVVSLIPVRLTPSSSKCDGMISDMERSPSVTPSQELTDHDPVI</sequence>
<keyword evidence="4" id="KW-1015">Disulfide bond</keyword>
<evidence type="ECO:0000256" key="5">
    <source>
        <dbReference type="ARBA" id="ARBA00023180"/>
    </source>
</evidence>
<evidence type="ECO:0000256" key="4">
    <source>
        <dbReference type="ARBA" id="ARBA00023157"/>
    </source>
</evidence>
<dbReference type="AlphaFoldDB" id="A0ABD2MJ17"/>
<evidence type="ECO:0000313" key="11">
    <source>
        <dbReference type="Proteomes" id="UP001516400"/>
    </source>
</evidence>
<evidence type="ECO:0000256" key="2">
    <source>
        <dbReference type="ARBA" id="ARBA00022729"/>
    </source>
</evidence>
<dbReference type="InterPro" id="IPR011042">
    <property type="entry name" value="6-blade_b-propeller_TolB-like"/>
</dbReference>
<feature type="domain" description="EGF-like" evidence="9">
    <location>
        <begin position="435"/>
        <end position="478"/>
    </location>
</feature>
<keyword evidence="11" id="KW-1185">Reference proteome</keyword>
<dbReference type="FunFam" id="2.120.10.30:FF:000241">
    <property type="entry name" value="Low-density lipoprotein receptor-related protein 6"/>
    <property type="match status" value="2"/>
</dbReference>
<keyword evidence="3" id="KW-0677">Repeat</keyword>
<keyword evidence="8" id="KW-0472">Membrane</keyword>
<feature type="region of interest" description="Disordered" evidence="7">
    <location>
        <begin position="605"/>
        <end position="634"/>
    </location>
</feature>
<dbReference type="InterPro" id="IPR000742">
    <property type="entry name" value="EGF"/>
</dbReference>
<comment type="caution">
    <text evidence="10">The sequence shown here is derived from an EMBL/GenBank/DDBJ whole genome shotgun (WGS) entry which is preliminary data.</text>
</comment>
<keyword evidence="2" id="KW-0732">Signal</keyword>
<evidence type="ECO:0000259" key="9">
    <source>
        <dbReference type="SMART" id="SM00181"/>
    </source>
</evidence>
<keyword evidence="8" id="KW-1133">Transmembrane helix</keyword>
<evidence type="ECO:0000256" key="6">
    <source>
        <dbReference type="PROSITE-ProRule" id="PRU00461"/>
    </source>
</evidence>
<evidence type="ECO:0000256" key="8">
    <source>
        <dbReference type="SAM" id="Phobius"/>
    </source>
</evidence>
<reference evidence="10 11" key="1">
    <citation type="journal article" date="2021" name="BMC Biol.">
        <title>Horizontally acquired antibacterial genes associated with adaptive radiation of ladybird beetles.</title>
        <authorList>
            <person name="Li H.S."/>
            <person name="Tang X.F."/>
            <person name="Huang Y.H."/>
            <person name="Xu Z.Y."/>
            <person name="Chen M.L."/>
            <person name="Du X.Y."/>
            <person name="Qiu B.Y."/>
            <person name="Chen P.T."/>
            <person name="Zhang W."/>
            <person name="Slipinski A."/>
            <person name="Escalona H.E."/>
            <person name="Waterhouse R.M."/>
            <person name="Zwick A."/>
            <person name="Pang H."/>
        </authorList>
    </citation>
    <scope>NUCLEOTIDE SEQUENCE [LARGE SCALE GENOMIC DNA]</scope>
    <source>
        <strain evidence="10">SYSU2018</strain>
    </source>
</reference>
<dbReference type="SUPFAM" id="SSF57196">
    <property type="entry name" value="EGF/Laminin"/>
    <property type="match status" value="1"/>
</dbReference>
<feature type="domain" description="EGF-like" evidence="9">
    <location>
        <begin position="131"/>
        <end position="169"/>
    </location>
</feature>
<gene>
    <name evidence="10" type="ORF">HHI36_010477</name>
</gene>
<feature type="repeat" description="LDL-receptor class B" evidence="6">
    <location>
        <begin position="43"/>
        <end position="84"/>
    </location>
</feature>
<feature type="repeat" description="LDL-receptor class B" evidence="6">
    <location>
        <begin position="301"/>
        <end position="343"/>
    </location>
</feature>
<keyword evidence="5" id="KW-0325">Glycoprotein</keyword>
<keyword evidence="8" id="KW-0812">Transmembrane</keyword>
<organism evidence="10 11">
    <name type="scientific">Cryptolaemus montrouzieri</name>
    <dbReference type="NCBI Taxonomy" id="559131"/>
    <lineage>
        <taxon>Eukaryota</taxon>
        <taxon>Metazoa</taxon>
        <taxon>Ecdysozoa</taxon>
        <taxon>Arthropoda</taxon>
        <taxon>Hexapoda</taxon>
        <taxon>Insecta</taxon>
        <taxon>Pterygota</taxon>
        <taxon>Neoptera</taxon>
        <taxon>Endopterygota</taxon>
        <taxon>Coleoptera</taxon>
        <taxon>Polyphaga</taxon>
        <taxon>Cucujiformia</taxon>
        <taxon>Coccinelloidea</taxon>
        <taxon>Coccinellidae</taxon>
        <taxon>Scymninae</taxon>
        <taxon>Scymnini</taxon>
        <taxon>Cryptolaemus</taxon>
    </lineage>
</organism>
<dbReference type="EMBL" id="JABFTP020000001">
    <property type="protein sequence ID" value="KAL3266297.1"/>
    <property type="molecule type" value="Genomic_DNA"/>
</dbReference>
<evidence type="ECO:0000256" key="1">
    <source>
        <dbReference type="ARBA" id="ARBA00022536"/>
    </source>
</evidence>
<dbReference type="Gene3D" id="2.120.10.30">
    <property type="entry name" value="TolB, C-terminal domain"/>
    <property type="match status" value="2"/>
</dbReference>
<evidence type="ECO:0000313" key="10">
    <source>
        <dbReference type="EMBL" id="KAL3266297.1"/>
    </source>
</evidence>
<dbReference type="SMART" id="SM00135">
    <property type="entry name" value="LY"/>
    <property type="match status" value="6"/>
</dbReference>
<dbReference type="Proteomes" id="UP001516400">
    <property type="component" value="Unassembled WGS sequence"/>
</dbReference>
<keyword evidence="1" id="KW-0245">EGF-like domain</keyword>
<dbReference type="SUPFAM" id="SSF63825">
    <property type="entry name" value="YWTD domain"/>
    <property type="match status" value="2"/>
</dbReference>
<dbReference type="PANTHER" id="PTHR46513">
    <property type="entry name" value="VITELLOGENIN RECEPTOR-LIKE PROTEIN-RELATED-RELATED"/>
    <property type="match status" value="1"/>
</dbReference>
<dbReference type="PANTHER" id="PTHR46513:SF41">
    <property type="entry name" value="LOW-DENSITY LIPOPROTEIN RECEPTOR-RELATED PROTEIN"/>
    <property type="match status" value="1"/>
</dbReference>
<proteinExistence type="predicted"/>
<dbReference type="Pfam" id="PF00058">
    <property type="entry name" value="Ldl_recept_b"/>
    <property type="match status" value="4"/>
</dbReference>
<evidence type="ECO:0000256" key="3">
    <source>
        <dbReference type="ARBA" id="ARBA00022737"/>
    </source>
</evidence>
<dbReference type="InterPro" id="IPR000033">
    <property type="entry name" value="LDLR_classB_rpt"/>
</dbReference>
<dbReference type="PROSITE" id="PS51120">
    <property type="entry name" value="LDLRB"/>
    <property type="match status" value="4"/>
</dbReference>
<protein>
    <recommendedName>
        <fullName evidence="9">EGF-like domain-containing protein</fullName>
    </recommendedName>
</protein>
<dbReference type="InterPro" id="IPR050778">
    <property type="entry name" value="Cueball_EGF_LRP_Nidogen"/>
</dbReference>
<name>A0ABD2MJ17_9CUCU</name>
<feature type="transmembrane region" description="Helical" evidence="8">
    <location>
        <begin position="520"/>
        <end position="544"/>
    </location>
</feature>
<evidence type="ECO:0000256" key="7">
    <source>
        <dbReference type="SAM" id="MobiDB-lite"/>
    </source>
</evidence>